<evidence type="ECO:0000313" key="3">
    <source>
        <dbReference type="Proteomes" id="UP001519363"/>
    </source>
</evidence>
<dbReference type="EMBL" id="JAGIOO010000001">
    <property type="protein sequence ID" value="MBP2472038.1"/>
    <property type="molecule type" value="Genomic_DNA"/>
</dbReference>
<dbReference type="PANTHER" id="PTHR18964">
    <property type="entry name" value="ROK (REPRESSOR, ORF, KINASE) FAMILY"/>
    <property type="match status" value="1"/>
</dbReference>
<dbReference type="Proteomes" id="UP001519363">
    <property type="component" value="Unassembled WGS sequence"/>
</dbReference>
<dbReference type="Pfam" id="PF00480">
    <property type="entry name" value="ROK"/>
    <property type="match status" value="1"/>
</dbReference>
<organism evidence="2 3">
    <name type="scientific">Crossiella equi</name>
    <dbReference type="NCBI Taxonomy" id="130796"/>
    <lineage>
        <taxon>Bacteria</taxon>
        <taxon>Bacillati</taxon>
        <taxon>Actinomycetota</taxon>
        <taxon>Actinomycetes</taxon>
        <taxon>Pseudonocardiales</taxon>
        <taxon>Pseudonocardiaceae</taxon>
        <taxon>Crossiella</taxon>
    </lineage>
</organism>
<dbReference type="GO" id="GO:0016301">
    <property type="term" value="F:kinase activity"/>
    <property type="evidence" value="ECO:0007669"/>
    <property type="project" value="UniProtKB-KW"/>
</dbReference>
<dbReference type="SUPFAM" id="SSF53067">
    <property type="entry name" value="Actin-like ATPase domain"/>
    <property type="match status" value="1"/>
</dbReference>
<gene>
    <name evidence="2" type="ORF">JOF53_000910</name>
</gene>
<dbReference type="SUPFAM" id="SSF46785">
    <property type="entry name" value="Winged helix' DNA-binding domain"/>
    <property type="match status" value="1"/>
</dbReference>
<proteinExistence type="inferred from homology"/>
<dbReference type="Gene3D" id="1.10.10.10">
    <property type="entry name" value="Winged helix-like DNA-binding domain superfamily/Winged helix DNA-binding domain"/>
    <property type="match status" value="1"/>
</dbReference>
<keyword evidence="2" id="KW-0418">Kinase</keyword>
<dbReference type="InterPro" id="IPR036390">
    <property type="entry name" value="WH_DNA-bd_sf"/>
</dbReference>
<keyword evidence="3" id="KW-1185">Reference proteome</keyword>
<comment type="similarity">
    <text evidence="1">Belongs to the ROK (NagC/XylR) family.</text>
</comment>
<dbReference type="InterPro" id="IPR036388">
    <property type="entry name" value="WH-like_DNA-bd_sf"/>
</dbReference>
<dbReference type="InterPro" id="IPR000600">
    <property type="entry name" value="ROK"/>
</dbReference>
<dbReference type="InterPro" id="IPR043129">
    <property type="entry name" value="ATPase_NBD"/>
</dbReference>
<sequence>MTVRRSTVRDLRRSNRSMLLAKLFFDGPLSRQELSQQTGLSAATVSNVTAELAEERLIVEAGLVESDGGRPRVLLRVDPRYGHVVGIDVGETGVKVELFDLAMTRLAAVDHPLPSSRPKPAAVVTQVAAGVREVLAEAGVEARTVLGVGIGVPGTVEQGRVVRVHAQTIGWDGVELASLLRAKGIDLPLFIENGAKTQGQAELWFGAGKGATHAVIALLGSGVGAAVIADGVTYRGSTSSAGEWGHTTIVYNGLECRCGARGCLEAYVGAEAILERYRKARGGRAVPGEDEQSSLAALLAAAEQSRSAAKVLDETAGYLGAGIANLVNLFNPQRIVLGGWAGLALGRRLLPRITEVTAAHALRHPYGQTTIAVGQLGADAVAVGAATLPVAALLEHGGDPRIVADGDAA</sequence>
<comment type="caution">
    <text evidence="2">The sequence shown here is derived from an EMBL/GenBank/DDBJ whole genome shotgun (WGS) entry which is preliminary data.</text>
</comment>
<accession>A0ABS5A616</accession>
<name>A0ABS5A616_9PSEU</name>
<dbReference type="Gene3D" id="3.30.420.40">
    <property type="match status" value="2"/>
</dbReference>
<evidence type="ECO:0000313" key="2">
    <source>
        <dbReference type="EMBL" id="MBP2472038.1"/>
    </source>
</evidence>
<dbReference type="PROSITE" id="PS01125">
    <property type="entry name" value="ROK"/>
    <property type="match status" value="1"/>
</dbReference>
<reference evidence="2 3" key="1">
    <citation type="submission" date="2021-03" db="EMBL/GenBank/DDBJ databases">
        <title>Sequencing the genomes of 1000 actinobacteria strains.</title>
        <authorList>
            <person name="Klenk H.-P."/>
        </authorList>
    </citation>
    <scope>NUCLEOTIDE SEQUENCE [LARGE SCALE GENOMIC DNA]</scope>
    <source>
        <strain evidence="2 3">DSM 44580</strain>
    </source>
</reference>
<evidence type="ECO:0000256" key="1">
    <source>
        <dbReference type="ARBA" id="ARBA00006479"/>
    </source>
</evidence>
<dbReference type="InterPro" id="IPR049874">
    <property type="entry name" value="ROK_cs"/>
</dbReference>
<dbReference type="RefSeq" id="WP_086781458.1">
    <property type="nucleotide sequence ID" value="NZ_JAGIOO010000001.1"/>
</dbReference>
<dbReference type="PANTHER" id="PTHR18964:SF149">
    <property type="entry name" value="BIFUNCTIONAL UDP-N-ACETYLGLUCOSAMINE 2-EPIMERASE_N-ACETYLMANNOSAMINE KINASE"/>
    <property type="match status" value="1"/>
</dbReference>
<keyword evidence="2" id="KW-0808">Transferase</keyword>
<protein>
    <submittedName>
        <fullName evidence="2">NBD/HSP70 family sugar kinase</fullName>
    </submittedName>
</protein>